<dbReference type="CDD" id="cd09873">
    <property type="entry name" value="PIN_Pae0151-like"/>
    <property type="match status" value="1"/>
</dbReference>
<dbReference type="PANTHER" id="PTHR35901">
    <property type="entry name" value="RIBONUCLEASE VAPC3"/>
    <property type="match status" value="1"/>
</dbReference>
<dbReference type="Gene3D" id="3.40.50.1010">
    <property type="entry name" value="5'-nuclease"/>
    <property type="match status" value="1"/>
</dbReference>
<sequence>MALAWMFERADAVQRDCADRAVLALTSVAGLVPPLWHVEVANALLVGERRRVITPAQSQQFLSRLDQLPITVDSALPGSRRDAVMGIARQYGLSAYDACYLDLAVRTMATLATFDNKLADAARNAGVALFE</sequence>
<proteinExistence type="predicted"/>
<dbReference type="InterPro" id="IPR029060">
    <property type="entry name" value="PIN-like_dom_sf"/>
</dbReference>
<reference evidence="2 3" key="1">
    <citation type="submission" date="2020-07" db="EMBL/GenBank/DDBJ databases">
        <title>Novel species isolated from subtropical streams in China.</title>
        <authorList>
            <person name="Lu H."/>
        </authorList>
    </citation>
    <scope>NUCLEOTIDE SEQUENCE [LARGE SCALE GENOMIC DNA]</scope>
    <source>
        <strain evidence="2 3">LX47W</strain>
    </source>
</reference>
<dbReference type="PANTHER" id="PTHR35901:SF1">
    <property type="entry name" value="EXONUCLEASE VAPC9"/>
    <property type="match status" value="1"/>
</dbReference>
<evidence type="ECO:0000256" key="1">
    <source>
        <dbReference type="ARBA" id="ARBA00022842"/>
    </source>
</evidence>
<dbReference type="InterPro" id="IPR044153">
    <property type="entry name" value="PIN_Pae0151-like"/>
</dbReference>
<dbReference type="EMBL" id="JACEZU010000006">
    <property type="protein sequence ID" value="MBA5687973.1"/>
    <property type="molecule type" value="Genomic_DNA"/>
</dbReference>
<keyword evidence="3" id="KW-1185">Reference proteome</keyword>
<dbReference type="Proteomes" id="UP000573499">
    <property type="component" value="Unassembled WGS sequence"/>
</dbReference>
<accession>A0A7W2FA55</accession>
<organism evidence="2 3">
    <name type="scientific">Rugamonas apoptosis</name>
    <dbReference type="NCBI Taxonomy" id="2758570"/>
    <lineage>
        <taxon>Bacteria</taxon>
        <taxon>Pseudomonadati</taxon>
        <taxon>Pseudomonadota</taxon>
        <taxon>Betaproteobacteria</taxon>
        <taxon>Burkholderiales</taxon>
        <taxon>Oxalobacteraceae</taxon>
        <taxon>Telluria group</taxon>
        <taxon>Rugamonas</taxon>
    </lineage>
</organism>
<name>A0A7W2FA55_9BURK</name>
<dbReference type="AlphaFoldDB" id="A0A7W2FA55"/>
<dbReference type="SUPFAM" id="SSF88723">
    <property type="entry name" value="PIN domain-like"/>
    <property type="match status" value="1"/>
</dbReference>
<evidence type="ECO:0000313" key="3">
    <source>
        <dbReference type="Proteomes" id="UP000573499"/>
    </source>
</evidence>
<dbReference type="InterPro" id="IPR051619">
    <property type="entry name" value="TypeII_TA_RNase_PINc/VapC"/>
</dbReference>
<evidence type="ECO:0000313" key="2">
    <source>
        <dbReference type="EMBL" id="MBA5687973.1"/>
    </source>
</evidence>
<protein>
    <submittedName>
        <fullName evidence="2">Type II toxin-antitoxin system VapC family toxin</fullName>
    </submittedName>
</protein>
<comment type="caution">
    <text evidence="2">The sequence shown here is derived from an EMBL/GenBank/DDBJ whole genome shotgun (WGS) entry which is preliminary data.</text>
</comment>
<keyword evidence="1" id="KW-0460">Magnesium</keyword>
<gene>
    <name evidence="2" type="ORF">H3H39_13045</name>
</gene>